<dbReference type="AlphaFoldDB" id="A0A2M7WZK8"/>
<dbReference type="InterPro" id="IPR050570">
    <property type="entry name" value="Cell_wall_metabolism_enzyme"/>
</dbReference>
<evidence type="ECO:0000259" key="1">
    <source>
        <dbReference type="Pfam" id="PF01551"/>
    </source>
</evidence>
<protein>
    <recommendedName>
        <fullName evidence="1">M23ase beta-sheet core domain-containing protein</fullName>
    </recommendedName>
</protein>
<dbReference type="Pfam" id="PF01551">
    <property type="entry name" value="Peptidase_M23"/>
    <property type="match status" value="1"/>
</dbReference>
<dbReference type="InterPro" id="IPR016047">
    <property type="entry name" value="M23ase_b-sheet_dom"/>
</dbReference>
<dbReference type="GO" id="GO:0004222">
    <property type="term" value="F:metalloendopeptidase activity"/>
    <property type="evidence" value="ECO:0007669"/>
    <property type="project" value="TreeGrafter"/>
</dbReference>
<comment type="caution">
    <text evidence="2">The sequence shown here is derived from an EMBL/GenBank/DDBJ whole genome shotgun (WGS) entry which is preliminary data.</text>
</comment>
<sequence length="223" mass="25330">MMDGVFIAAKPWTLGLVMELSFTQQKRVWLITKTLVPMVGIVIQILHDNGLKSIYAHLTERSQSDVFPRRVVKGEKIGKSGHSGNVGAHLHFAVVSDSDNLDYIDGNPVEIYYMYGLSWISKPGNSAYPHSGNCVYDGKEYGATQWPPVEPPGTKSLELEKFTLERTNPKVGEDMQFEAILKNTGEVQMWWKNILYVDSFAMQMHTLRDYPLTKNIVWNIYKS</sequence>
<evidence type="ECO:0000313" key="2">
    <source>
        <dbReference type="EMBL" id="PJA39032.1"/>
    </source>
</evidence>
<dbReference type="SUPFAM" id="SSF51261">
    <property type="entry name" value="Duplicated hybrid motif"/>
    <property type="match status" value="1"/>
</dbReference>
<dbReference type="EMBL" id="PFWZ01000201">
    <property type="protein sequence ID" value="PJA39032.1"/>
    <property type="molecule type" value="Genomic_DNA"/>
</dbReference>
<name>A0A2M7WZK8_UNCKA</name>
<accession>A0A2M7WZK8</accession>
<gene>
    <name evidence="2" type="ORF">CO179_05985</name>
</gene>
<organism evidence="2 3">
    <name type="scientific">candidate division WWE3 bacterium CG_4_9_14_3_um_filter_39_7</name>
    <dbReference type="NCBI Taxonomy" id="1975080"/>
    <lineage>
        <taxon>Bacteria</taxon>
        <taxon>Katanobacteria</taxon>
    </lineage>
</organism>
<dbReference type="InterPro" id="IPR011055">
    <property type="entry name" value="Dup_hybrid_motif"/>
</dbReference>
<reference evidence="3" key="1">
    <citation type="submission" date="2017-09" db="EMBL/GenBank/DDBJ databases">
        <title>Depth-based differentiation of microbial function through sediment-hosted aquifers and enrichment of novel symbionts in the deep terrestrial subsurface.</title>
        <authorList>
            <person name="Probst A.J."/>
            <person name="Ladd B."/>
            <person name="Jarett J.K."/>
            <person name="Geller-Mcgrath D.E."/>
            <person name="Sieber C.M.K."/>
            <person name="Emerson J.B."/>
            <person name="Anantharaman K."/>
            <person name="Thomas B.C."/>
            <person name="Malmstrom R."/>
            <person name="Stieglmeier M."/>
            <person name="Klingl A."/>
            <person name="Woyke T."/>
            <person name="Ryan C.M."/>
            <person name="Banfield J.F."/>
        </authorList>
    </citation>
    <scope>NUCLEOTIDE SEQUENCE [LARGE SCALE GENOMIC DNA]</scope>
</reference>
<dbReference type="Proteomes" id="UP000231195">
    <property type="component" value="Unassembled WGS sequence"/>
</dbReference>
<dbReference type="CDD" id="cd12797">
    <property type="entry name" value="M23_peptidase"/>
    <property type="match status" value="1"/>
</dbReference>
<dbReference type="Gene3D" id="2.70.70.10">
    <property type="entry name" value="Glucose Permease (Domain IIA)"/>
    <property type="match status" value="1"/>
</dbReference>
<dbReference type="PANTHER" id="PTHR21666">
    <property type="entry name" value="PEPTIDASE-RELATED"/>
    <property type="match status" value="1"/>
</dbReference>
<evidence type="ECO:0000313" key="3">
    <source>
        <dbReference type="Proteomes" id="UP000231195"/>
    </source>
</evidence>
<dbReference type="PANTHER" id="PTHR21666:SF270">
    <property type="entry name" value="MUREIN HYDROLASE ACTIVATOR ENVC"/>
    <property type="match status" value="1"/>
</dbReference>
<proteinExistence type="predicted"/>
<feature type="domain" description="M23ase beta-sheet core" evidence="1">
    <location>
        <begin position="39"/>
        <end position="101"/>
    </location>
</feature>